<evidence type="ECO:0000313" key="2">
    <source>
        <dbReference type="Proteomes" id="UP001223420"/>
    </source>
</evidence>
<accession>A0AAJ1WYP0</accession>
<sequence length="141" mass="15670">MDRLVTDDASSVLSPIGYDTEAKRIYLVIVSLYNWQEFGCSLISRRVDTGEEAEFTSGLATKSFLTGTDRAAVLDVILAATDNLICWTQPHTFKRITSDANLTAAAIAKHEAIGRVFTRNGYRVIAEQGFHGQRVWRVSRS</sequence>
<proteinExistence type="predicted"/>
<protein>
    <submittedName>
        <fullName evidence="1">Uncharacterized protein</fullName>
    </submittedName>
</protein>
<dbReference type="RefSeq" id="WP_230367598.1">
    <property type="nucleotide sequence ID" value="NZ_JAJALK010000013.1"/>
</dbReference>
<reference evidence="1" key="1">
    <citation type="submission" date="2023-07" db="EMBL/GenBank/DDBJ databases">
        <title>Genomic Encyclopedia of Type Strains, Phase IV (KMG-IV): sequencing the most valuable type-strain genomes for metagenomic binning, comparative biology and taxonomic classification.</title>
        <authorList>
            <person name="Goeker M."/>
        </authorList>
    </citation>
    <scope>NUCLEOTIDE SEQUENCE</scope>
    <source>
        <strain evidence="1">DSM 19569</strain>
    </source>
</reference>
<dbReference type="Proteomes" id="UP001223420">
    <property type="component" value="Unassembled WGS sequence"/>
</dbReference>
<dbReference type="EMBL" id="JAUSWL010000012">
    <property type="protein sequence ID" value="MDQ0546100.1"/>
    <property type="molecule type" value="Genomic_DNA"/>
</dbReference>
<name>A0AAJ1WYP0_9HYPH</name>
<comment type="caution">
    <text evidence="1">The sequence shown here is derived from an EMBL/GenBank/DDBJ whole genome shotgun (WGS) entry which is preliminary data.</text>
</comment>
<gene>
    <name evidence="1" type="ORF">QO001_005049</name>
</gene>
<organism evidence="1 2">
    <name type="scientific">Methylobacterium brachiatum</name>
    <dbReference type="NCBI Taxonomy" id="269660"/>
    <lineage>
        <taxon>Bacteria</taxon>
        <taxon>Pseudomonadati</taxon>
        <taxon>Pseudomonadota</taxon>
        <taxon>Alphaproteobacteria</taxon>
        <taxon>Hyphomicrobiales</taxon>
        <taxon>Methylobacteriaceae</taxon>
        <taxon>Methylobacterium</taxon>
    </lineage>
</organism>
<dbReference type="AlphaFoldDB" id="A0AAJ1WYP0"/>
<evidence type="ECO:0000313" key="1">
    <source>
        <dbReference type="EMBL" id="MDQ0546100.1"/>
    </source>
</evidence>